<dbReference type="EMBL" id="KV423934">
    <property type="protein sequence ID" value="KZT60079.1"/>
    <property type="molecule type" value="Genomic_DNA"/>
</dbReference>
<feature type="region of interest" description="Disordered" evidence="1">
    <location>
        <begin position="52"/>
        <end position="79"/>
    </location>
</feature>
<accession>A0A165I3A8</accession>
<proteinExistence type="predicted"/>
<dbReference type="InParanoid" id="A0A165I3A8"/>
<feature type="compositionally biased region" description="Pro residues" evidence="1">
    <location>
        <begin position="190"/>
        <end position="203"/>
    </location>
</feature>
<evidence type="ECO:0000313" key="2">
    <source>
        <dbReference type="EMBL" id="KZT60079.1"/>
    </source>
</evidence>
<sequence length="436" mass="46415">MPTLAARKQIDFDYESETLESSRQKRRRALQHILNGPPLRIRLRVAPVCLPRREQGAVDPTTREDDAGSSAASEDEGWMESAEVDMGVREVPEIMTGMEVALARLELQEGDEDDRRLNGVSSPARDEHLLPVSRMQAVSPLPRMLDTLTTAEGSDDCSSPDRQSPLPPPPISAHSSPYERSEWPKSPGATPSPPPWSPTPSPIPSVILAKSPGATPSPPPCSGSHSPIPTKSLYATESHARPPVLHSQMATSYLRPERSSTPIQPLGAMDPQRQGPPADESPSRAALTTGDKGQFLAGVGGKSIQATIEDQFAASAFSLAGSPPGIKYSPRASNASRRVALKSGTHDGRQETVSRRCELTCTSGVGGKSIQATIEDQFAASAFSLAGSPPGIKYSPRASNASRRVALKSGTHDGRRETVSRRCELTCTSGVGGKSI</sequence>
<evidence type="ECO:0000313" key="3">
    <source>
        <dbReference type="Proteomes" id="UP000076842"/>
    </source>
</evidence>
<evidence type="ECO:0000256" key="1">
    <source>
        <dbReference type="SAM" id="MobiDB-lite"/>
    </source>
</evidence>
<protein>
    <submittedName>
        <fullName evidence="2">Uncharacterized protein</fullName>
    </submittedName>
</protein>
<reference evidence="2 3" key="1">
    <citation type="journal article" date="2016" name="Mol. Biol. Evol.">
        <title>Comparative Genomics of Early-Diverging Mushroom-Forming Fungi Provides Insights into the Origins of Lignocellulose Decay Capabilities.</title>
        <authorList>
            <person name="Nagy L.G."/>
            <person name="Riley R."/>
            <person name="Tritt A."/>
            <person name="Adam C."/>
            <person name="Daum C."/>
            <person name="Floudas D."/>
            <person name="Sun H."/>
            <person name="Yadav J.S."/>
            <person name="Pangilinan J."/>
            <person name="Larsson K.H."/>
            <person name="Matsuura K."/>
            <person name="Barry K."/>
            <person name="Labutti K."/>
            <person name="Kuo R."/>
            <person name="Ohm R.A."/>
            <person name="Bhattacharya S.S."/>
            <person name="Shirouzu T."/>
            <person name="Yoshinaga Y."/>
            <person name="Martin F.M."/>
            <person name="Grigoriev I.V."/>
            <person name="Hibbett D.S."/>
        </authorList>
    </citation>
    <scope>NUCLEOTIDE SEQUENCE [LARGE SCALE GENOMIC DNA]</scope>
    <source>
        <strain evidence="2 3">HHB12733</strain>
    </source>
</reference>
<feature type="region of interest" description="Disordered" evidence="1">
    <location>
        <begin position="110"/>
        <end position="287"/>
    </location>
</feature>
<keyword evidence="3" id="KW-1185">Reference proteome</keyword>
<dbReference type="Proteomes" id="UP000076842">
    <property type="component" value="Unassembled WGS sequence"/>
</dbReference>
<name>A0A165I3A8_9BASI</name>
<feature type="compositionally biased region" description="Basic and acidic residues" evidence="1">
    <location>
        <begin position="52"/>
        <end position="66"/>
    </location>
</feature>
<dbReference type="AlphaFoldDB" id="A0A165I3A8"/>
<organism evidence="2 3">
    <name type="scientific">Calocera cornea HHB12733</name>
    <dbReference type="NCBI Taxonomy" id="1353952"/>
    <lineage>
        <taxon>Eukaryota</taxon>
        <taxon>Fungi</taxon>
        <taxon>Dikarya</taxon>
        <taxon>Basidiomycota</taxon>
        <taxon>Agaricomycotina</taxon>
        <taxon>Dacrymycetes</taxon>
        <taxon>Dacrymycetales</taxon>
        <taxon>Dacrymycetaceae</taxon>
        <taxon>Calocera</taxon>
    </lineage>
</organism>
<gene>
    <name evidence="2" type="ORF">CALCODRAFT_534215</name>
</gene>